<dbReference type="PANTHER" id="PTHR34414:SF1">
    <property type="entry name" value="SUBTILISIN-LIKE SERINE PROTEASE"/>
    <property type="match status" value="1"/>
</dbReference>
<name>A0A317X9H8_9EURO</name>
<evidence type="ECO:0000313" key="3">
    <source>
        <dbReference type="Proteomes" id="UP000246702"/>
    </source>
</evidence>
<dbReference type="Pfam" id="PF20246">
    <property type="entry name" value="DUF6601"/>
    <property type="match status" value="1"/>
</dbReference>
<proteinExistence type="predicted"/>
<dbReference type="EMBL" id="MSFK01000006">
    <property type="protein sequence ID" value="PWY93558.1"/>
    <property type="molecule type" value="Genomic_DNA"/>
</dbReference>
<dbReference type="OrthoDB" id="5086500at2759"/>
<keyword evidence="1" id="KW-1133">Transmembrane helix</keyword>
<protein>
    <submittedName>
        <fullName evidence="2">Uncharacterized protein</fullName>
    </submittedName>
</protein>
<dbReference type="InterPro" id="IPR046536">
    <property type="entry name" value="DUF6601"/>
</dbReference>
<dbReference type="Proteomes" id="UP000246702">
    <property type="component" value="Unassembled WGS sequence"/>
</dbReference>
<accession>A0A317X9H8</accession>
<evidence type="ECO:0000313" key="2">
    <source>
        <dbReference type="EMBL" id="PWY93558.1"/>
    </source>
</evidence>
<dbReference type="RefSeq" id="XP_025470319.1">
    <property type="nucleotide sequence ID" value="XM_025607846.1"/>
</dbReference>
<keyword evidence="3" id="KW-1185">Reference proteome</keyword>
<keyword evidence="1" id="KW-0472">Membrane</keyword>
<dbReference type="STRING" id="1450535.A0A317X9H8"/>
<comment type="caution">
    <text evidence="2">The sequence shown here is derived from an EMBL/GenBank/DDBJ whole genome shotgun (WGS) entry which is preliminary data.</text>
</comment>
<keyword evidence="1" id="KW-0812">Transmembrane</keyword>
<dbReference type="PANTHER" id="PTHR34414">
    <property type="entry name" value="HET DOMAIN-CONTAINING PROTEIN-RELATED"/>
    <property type="match status" value="1"/>
</dbReference>
<reference evidence="2 3" key="1">
    <citation type="submission" date="2016-12" db="EMBL/GenBank/DDBJ databases">
        <title>The genomes of Aspergillus section Nigri reveals drivers in fungal speciation.</title>
        <authorList>
            <consortium name="DOE Joint Genome Institute"/>
            <person name="Vesth T.C."/>
            <person name="Nybo J."/>
            <person name="Theobald S."/>
            <person name="Brandl J."/>
            <person name="Frisvad J.C."/>
            <person name="Nielsen K.F."/>
            <person name="Lyhne E.K."/>
            <person name="Kogle M.E."/>
            <person name="Kuo A."/>
            <person name="Riley R."/>
            <person name="Clum A."/>
            <person name="Nolan M."/>
            <person name="Lipzen A."/>
            <person name="Salamov A."/>
            <person name="Henrissat B."/>
            <person name="Wiebenga A."/>
            <person name="De Vries R.P."/>
            <person name="Grigoriev I.V."/>
            <person name="Mortensen U.H."/>
            <person name="Andersen M.R."/>
            <person name="Baker S.E."/>
        </authorList>
    </citation>
    <scope>NUCLEOTIDE SEQUENCE [LARGE SCALE GENOMIC DNA]</scope>
    <source>
        <strain evidence="2 3">CBS 115572</strain>
    </source>
</reference>
<dbReference type="GeneID" id="37109989"/>
<feature type="transmembrane region" description="Helical" evidence="1">
    <location>
        <begin position="236"/>
        <end position="257"/>
    </location>
</feature>
<sequence>MYERIPSPAGLFLFPPEVSLTDLLPASFRTKDDRILAPHAAENGVETFLDQDLLVPRLNEIQGLLRICGRPMPPRPLHHQIVMSREIVVTEQMDMHLVWLKNYIFIKPLPAYLLHRDFWSRQEDSGGPIIPWNHRARCAWGFVLSYMALVAHRSDFDIAMKQGLLPSIVTWEMWKSLATQILEEPSYSVVNPRFCYGELRLSRLNLVYAVSKGWLYRGYSRIGGAVTYEDLLRDNFAALATLLGYVVIVLTAIQAGLATDRLQHNGRFQDASYGFTVFSIIAPLVGAGTLMGVLLGIFLNNLIATKSYESRRFHQIGVDPHAWNSSGPDEA</sequence>
<evidence type="ECO:0000256" key="1">
    <source>
        <dbReference type="SAM" id="Phobius"/>
    </source>
</evidence>
<feature type="transmembrane region" description="Helical" evidence="1">
    <location>
        <begin position="277"/>
        <end position="303"/>
    </location>
</feature>
<gene>
    <name evidence="2" type="ORF">BO94DRAFT_459570</name>
</gene>
<organism evidence="2 3">
    <name type="scientific">Aspergillus sclerotioniger CBS 115572</name>
    <dbReference type="NCBI Taxonomy" id="1450535"/>
    <lineage>
        <taxon>Eukaryota</taxon>
        <taxon>Fungi</taxon>
        <taxon>Dikarya</taxon>
        <taxon>Ascomycota</taxon>
        <taxon>Pezizomycotina</taxon>
        <taxon>Eurotiomycetes</taxon>
        <taxon>Eurotiomycetidae</taxon>
        <taxon>Eurotiales</taxon>
        <taxon>Aspergillaceae</taxon>
        <taxon>Aspergillus</taxon>
        <taxon>Aspergillus subgen. Circumdati</taxon>
    </lineage>
</organism>
<dbReference type="AlphaFoldDB" id="A0A317X9H8"/>